<keyword evidence="5" id="KW-0217">Developmental protein</keyword>
<reference evidence="13" key="2">
    <citation type="submission" date="2025-09" db="UniProtKB">
        <authorList>
            <consortium name="Ensembl"/>
        </authorList>
    </citation>
    <scope>IDENTIFICATION</scope>
</reference>
<evidence type="ECO:0000256" key="4">
    <source>
        <dbReference type="ARBA" id="ARBA00016468"/>
    </source>
</evidence>
<dbReference type="AlphaFoldDB" id="A0A8C8S3F9"/>
<dbReference type="Proteomes" id="UP000694393">
    <property type="component" value="Unplaced"/>
</dbReference>
<evidence type="ECO:0000256" key="6">
    <source>
        <dbReference type="ARBA" id="ARBA00022490"/>
    </source>
</evidence>
<dbReference type="GO" id="GO:0030154">
    <property type="term" value="P:cell differentiation"/>
    <property type="evidence" value="ECO:0007669"/>
    <property type="project" value="UniProtKB-KW"/>
</dbReference>
<dbReference type="Pfam" id="PF07111">
    <property type="entry name" value="HCR"/>
    <property type="match status" value="2"/>
</dbReference>
<evidence type="ECO:0000256" key="3">
    <source>
        <dbReference type="ARBA" id="ARBA00004496"/>
    </source>
</evidence>
<organism evidence="13 14">
    <name type="scientific">Pelusios castaneus</name>
    <name type="common">West African mud turtle</name>
    <dbReference type="NCBI Taxonomy" id="367368"/>
    <lineage>
        <taxon>Eukaryota</taxon>
        <taxon>Metazoa</taxon>
        <taxon>Chordata</taxon>
        <taxon>Craniata</taxon>
        <taxon>Vertebrata</taxon>
        <taxon>Euteleostomi</taxon>
        <taxon>Archelosauria</taxon>
        <taxon>Testudinata</taxon>
        <taxon>Testudines</taxon>
        <taxon>Pleurodira</taxon>
        <taxon>Pelomedusidae</taxon>
        <taxon>Pelusios</taxon>
    </lineage>
</organism>
<comment type="subcellular location">
    <subcellularLocation>
        <location evidence="3">Cytoplasm</location>
    </subcellularLocation>
    <subcellularLocation>
        <location evidence="2">Nucleus</location>
    </subcellularLocation>
</comment>
<feature type="coiled-coil region" evidence="11">
    <location>
        <begin position="98"/>
        <end position="125"/>
    </location>
</feature>
<dbReference type="Ensembl" id="ENSPCET00000014805.1">
    <property type="protein sequence ID" value="ENSPCEP00000014284.1"/>
    <property type="gene ID" value="ENSPCEG00000011301.1"/>
</dbReference>
<evidence type="ECO:0000256" key="5">
    <source>
        <dbReference type="ARBA" id="ARBA00022473"/>
    </source>
</evidence>
<evidence type="ECO:0000256" key="10">
    <source>
        <dbReference type="ARBA" id="ARBA00031932"/>
    </source>
</evidence>
<evidence type="ECO:0000256" key="1">
    <source>
        <dbReference type="ARBA" id="ARBA00003936"/>
    </source>
</evidence>
<evidence type="ECO:0000313" key="14">
    <source>
        <dbReference type="Proteomes" id="UP000694393"/>
    </source>
</evidence>
<evidence type="ECO:0000313" key="13">
    <source>
        <dbReference type="Ensembl" id="ENSPCEP00000014284.1"/>
    </source>
</evidence>
<dbReference type="PANTHER" id="PTHR46822">
    <property type="entry name" value="COILED-COIL ALPHA-HELICAL ROD PROTEIN 1"/>
    <property type="match status" value="1"/>
</dbReference>
<name>A0A8C8S3F9_9SAUR</name>
<feature type="coiled-coil region" evidence="11">
    <location>
        <begin position="155"/>
        <end position="193"/>
    </location>
</feature>
<dbReference type="GO" id="GO:0006611">
    <property type="term" value="P:protein export from nucleus"/>
    <property type="evidence" value="ECO:0007669"/>
    <property type="project" value="TreeGrafter"/>
</dbReference>
<protein>
    <recommendedName>
        <fullName evidence="4">Coiled-coil alpha-helical rod protein 1</fullName>
    </recommendedName>
    <alternativeName>
        <fullName evidence="10">Alpha-helical coiled-coil rod protein</fullName>
    </alternativeName>
</protein>
<proteinExistence type="predicted"/>
<evidence type="ECO:0000256" key="12">
    <source>
        <dbReference type="SAM" id="MobiDB-lite"/>
    </source>
</evidence>
<feature type="coiled-coil region" evidence="11">
    <location>
        <begin position="435"/>
        <end position="601"/>
    </location>
</feature>
<evidence type="ECO:0000256" key="11">
    <source>
        <dbReference type="SAM" id="Coils"/>
    </source>
</evidence>
<evidence type="ECO:0000256" key="2">
    <source>
        <dbReference type="ARBA" id="ARBA00004123"/>
    </source>
</evidence>
<sequence>AISPIGPRGLIPPSHFESRSAPPLTASGTGPWKAGPLCWQLQELSELREENQCLRDELRRWTVGGAKTLRGRVGAEREEPGPPAAHHALAVSQQAELISHQLHEIQRLEAELAGLRVAALQQEAKVATRDSTVACLQGELEQLRGRSQAEGEALRVELEEQKRCGQAEANALKAELEELRRRGQAESEALRAELASQQALLQQLRTYVGEQGNGLGPETQQLQDQVQVKRLEGERDALRTTVELLQLRLASLSDILALQELELTKTPHDPLQPEPAQKSRALLGRWREKVFALMVQLRSQELGHVDATSSLQRKVSELQCEVESRDQKVALLLHTLQDKSAEADVERVNNKVRCGPVAPLGGLALIQLRDRAPAGTDTLLPRRLGLSGYSRGGLATRTHAWGPTDSLSPFFSPSPSPEALQAELALLHQERDQLVAELKKGAQILEQQVAEAREKGTWATWSLQEALEQKEEVERQQQQLQGQLEEAQRALQESREEAAGLREELARLRDEYERALQDKVTEVETRLHRDLAEMEQRLNGARREHTKAVVALRQTERQAARDKARSQELTRLQEEAKQEEVARLRSRLQALERDKNLLTVRATCQGALSCSAKPCWLETLATMLDDLQSLSTAILGEEEEEEMLAGEEGSTDGPH</sequence>
<keyword evidence="9" id="KW-0539">Nucleus</keyword>
<evidence type="ECO:0000256" key="9">
    <source>
        <dbReference type="ARBA" id="ARBA00023242"/>
    </source>
</evidence>
<evidence type="ECO:0000256" key="7">
    <source>
        <dbReference type="ARBA" id="ARBA00022782"/>
    </source>
</evidence>
<dbReference type="InterPro" id="IPR009800">
    <property type="entry name" value="HCR"/>
</dbReference>
<keyword evidence="8 11" id="KW-0175">Coiled coil</keyword>
<dbReference type="GO" id="GO:0005737">
    <property type="term" value="C:cytoplasm"/>
    <property type="evidence" value="ECO:0007669"/>
    <property type="project" value="UniProtKB-SubCell"/>
</dbReference>
<keyword evidence="7" id="KW-0221">Differentiation</keyword>
<reference evidence="13" key="1">
    <citation type="submission" date="2025-08" db="UniProtKB">
        <authorList>
            <consortium name="Ensembl"/>
        </authorList>
    </citation>
    <scope>IDENTIFICATION</scope>
</reference>
<dbReference type="GO" id="GO:0005814">
    <property type="term" value="C:centriole"/>
    <property type="evidence" value="ECO:0007669"/>
    <property type="project" value="TreeGrafter"/>
</dbReference>
<dbReference type="PANTHER" id="PTHR46822:SF1">
    <property type="entry name" value="COILED-COIL ALPHA-HELICAL ROD PROTEIN 1"/>
    <property type="match status" value="1"/>
</dbReference>
<dbReference type="GO" id="GO:0005634">
    <property type="term" value="C:nucleus"/>
    <property type="evidence" value="ECO:0007669"/>
    <property type="project" value="UniProtKB-SubCell"/>
</dbReference>
<comment type="function">
    <text evidence="1">May be a regulator of keratinocyte proliferation or differentiation.</text>
</comment>
<keyword evidence="14" id="KW-1185">Reference proteome</keyword>
<feature type="region of interest" description="Disordered" evidence="12">
    <location>
        <begin position="1"/>
        <end position="31"/>
    </location>
</feature>
<accession>A0A8C8S3F9</accession>
<evidence type="ECO:0000256" key="8">
    <source>
        <dbReference type="ARBA" id="ARBA00023054"/>
    </source>
</evidence>
<keyword evidence="6" id="KW-0963">Cytoplasm</keyword>